<dbReference type="InterPro" id="IPR024983">
    <property type="entry name" value="CHAT_dom"/>
</dbReference>
<dbReference type="PANTHER" id="PTHR19959:SF119">
    <property type="entry name" value="FUNGAL LIPASE-LIKE DOMAIN-CONTAINING PROTEIN"/>
    <property type="match status" value="1"/>
</dbReference>
<dbReference type="AlphaFoldDB" id="A0A2V1DJZ8"/>
<keyword evidence="3" id="KW-1185">Reference proteome</keyword>
<proteinExistence type="predicted"/>
<dbReference type="OrthoDB" id="9991317at2759"/>
<reference evidence="2 3" key="1">
    <citation type="journal article" date="2018" name="Sci. Rep.">
        <title>Comparative genomics provides insights into the lifestyle and reveals functional heterogeneity of dark septate endophytic fungi.</title>
        <authorList>
            <person name="Knapp D.G."/>
            <person name="Nemeth J.B."/>
            <person name="Barry K."/>
            <person name="Hainaut M."/>
            <person name="Henrissat B."/>
            <person name="Johnson J."/>
            <person name="Kuo A."/>
            <person name="Lim J.H.P."/>
            <person name="Lipzen A."/>
            <person name="Nolan M."/>
            <person name="Ohm R.A."/>
            <person name="Tamas L."/>
            <person name="Grigoriev I.V."/>
            <person name="Spatafora J.W."/>
            <person name="Nagy L.G."/>
            <person name="Kovacs G.M."/>
        </authorList>
    </citation>
    <scope>NUCLEOTIDE SEQUENCE [LARGE SCALE GENOMIC DNA]</scope>
    <source>
        <strain evidence="2 3">DSE2036</strain>
    </source>
</reference>
<dbReference type="PANTHER" id="PTHR19959">
    <property type="entry name" value="KINESIN LIGHT CHAIN"/>
    <property type="match status" value="1"/>
</dbReference>
<evidence type="ECO:0000313" key="3">
    <source>
        <dbReference type="Proteomes" id="UP000244855"/>
    </source>
</evidence>
<dbReference type="SUPFAM" id="SSF48452">
    <property type="entry name" value="TPR-like"/>
    <property type="match status" value="1"/>
</dbReference>
<dbReference type="Gene3D" id="1.25.40.10">
    <property type="entry name" value="Tetratricopeptide repeat domain"/>
    <property type="match status" value="1"/>
</dbReference>
<evidence type="ECO:0000259" key="1">
    <source>
        <dbReference type="Pfam" id="PF12770"/>
    </source>
</evidence>
<evidence type="ECO:0000313" key="2">
    <source>
        <dbReference type="EMBL" id="PVH97454.1"/>
    </source>
</evidence>
<dbReference type="STRING" id="97972.A0A2V1DJZ8"/>
<feature type="domain" description="CHAT" evidence="1">
    <location>
        <begin position="825"/>
        <end position="1123"/>
    </location>
</feature>
<dbReference type="InterPro" id="IPR011990">
    <property type="entry name" value="TPR-like_helical_dom_sf"/>
</dbReference>
<sequence>MTDLHNVLHAKQEVTLCSEDLEDAIIQGRKVIEKLLPAHLDYPNTLDHMVNMLYKRFQASRDIADLENAIEYAQTVASVVLAEHPQRGLRLYNIDAMLFNKYELTDSTRDLEKAIESAKAIIAAVDPHHILHHAAAQSVSTRTYLNVPRPSELPKSLFDEFVMENYEVMLSAMSEEDPDRLDFLVECINLKQAQFKQTGKLEPLNQVLALMDQVIEILPEDSLMSLLTKCDAAGMLLMRHDIVGDYKDIEKSLAFMTKGLEGVPKDHPKYGSILNTMGNLYEKRHFQEGSKEWIEKATDIAKKAVEYTPKGHDGRPRTLTNLSNKLEKLFIETGDVTHLEQAMIKAQEAVTLCPEDYPDRAACFANLAFRLVLRFQWAGRTEDMEDAINALEQAMNMVPEGHSSTALLMDGLGNLLESRFDRTGHMDDLERAIELAMTSISLTPSGHVLLPGRQLHLSLKFVKKVTLTRVLGDMDRAIEYGKRCIEQVSEEHSEHKAMLFTLGITYMKRLEESKLMLDLENAVAYSIAAVSATPEGHAMLAMMLNHLGHQLNAAEILCQRDEKIDEMRAADRILDCFMKSWKCAGGDPLSRIDSANQAIKILIELQDWGEAHKIAYEAIGLLSTLSNRSLNSGDQQHFIAEFAGVVGVACSLSIQLNEDVTKALEVIENGRGLILGLIIDSRRDISQLETDYPIQAKRYLGFQMDLSAPVERSNSKLQDRMMERRIRTARELENCIQEIRQLPRYERFLLGQSWEDLQASVTEGAIVIVNISSFRSDAIMISKSAITTVHLPEITHGTVDGWVKEDLPNYKTREGYRVNNRRYREILMELWHNCVQPVIKDLEGHHGFMSDTTPRIWWIGVGLATYLPFHAAGDLSPGSRNNTLSRVISSYTPTIKSLSFARERLVEAWKHIADNPKLFIATMPTTPGLNDLIGVVTEGNLIKQVTNGKFETQSAELPSALDVVGHLKKANLIHFACHGLADMKDPFESSLVFQRTAPDASAPQQDLLKVRQISHENVEGVFLAYLSACSTAENRAIELADEVIHIASGFQVAGFPHTIGSMWLSYDEMSIDMAGIFYTQLTENTTILGDSKAVPLALHKSILQVCKKKWKQPLAWAQYIHLGA</sequence>
<gene>
    <name evidence="2" type="ORF">DM02DRAFT_533118</name>
</gene>
<dbReference type="Pfam" id="PF12770">
    <property type="entry name" value="CHAT"/>
    <property type="match status" value="1"/>
</dbReference>
<accession>A0A2V1DJZ8</accession>
<organism evidence="2 3">
    <name type="scientific">Periconia macrospinosa</name>
    <dbReference type="NCBI Taxonomy" id="97972"/>
    <lineage>
        <taxon>Eukaryota</taxon>
        <taxon>Fungi</taxon>
        <taxon>Dikarya</taxon>
        <taxon>Ascomycota</taxon>
        <taxon>Pezizomycotina</taxon>
        <taxon>Dothideomycetes</taxon>
        <taxon>Pleosporomycetidae</taxon>
        <taxon>Pleosporales</taxon>
        <taxon>Massarineae</taxon>
        <taxon>Periconiaceae</taxon>
        <taxon>Periconia</taxon>
    </lineage>
</organism>
<dbReference type="Proteomes" id="UP000244855">
    <property type="component" value="Unassembled WGS sequence"/>
</dbReference>
<dbReference type="EMBL" id="KZ805435">
    <property type="protein sequence ID" value="PVH97454.1"/>
    <property type="molecule type" value="Genomic_DNA"/>
</dbReference>
<protein>
    <recommendedName>
        <fullName evidence="1">CHAT domain-containing protein</fullName>
    </recommendedName>
</protein>
<name>A0A2V1DJZ8_9PLEO</name>